<dbReference type="CDD" id="cd01295">
    <property type="entry name" value="AdeC"/>
    <property type="match status" value="1"/>
</dbReference>
<dbReference type="AlphaFoldDB" id="A0A0S2I082"/>
<dbReference type="EC" id="3.5.4.2" evidence="3"/>
<dbReference type="EMBL" id="CP013118">
    <property type="protein sequence ID" value="ALO15694.1"/>
    <property type="molecule type" value="Genomic_DNA"/>
</dbReference>
<accession>A0A0S2I082</accession>
<evidence type="ECO:0000313" key="6">
    <source>
        <dbReference type="EMBL" id="ALO15694.1"/>
    </source>
</evidence>
<reference evidence="6 7" key="1">
    <citation type="submission" date="2015-11" db="EMBL/GenBank/DDBJ databases">
        <title>Description and complete genome sequence of a novel strain predominating in hypersaline microbial mats and representing a new family of the Bacteriodetes phylum.</title>
        <authorList>
            <person name="Spring S."/>
            <person name="Bunk B."/>
            <person name="Sproer C."/>
            <person name="Klenk H.-P."/>
        </authorList>
    </citation>
    <scope>NUCLEOTIDE SEQUENCE [LARGE SCALE GENOMIC DNA]</scope>
    <source>
        <strain evidence="6 7">L21-Spi-D4</strain>
    </source>
</reference>
<comment type="catalytic activity">
    <reaction evidence="3">
        <text>adenine + H2O + H(+) = hypoxanthine + NH4(+)</text>
        <dbReference type="Rhea" id="RHEA:23688"/>
        <dbReference type="ChEBI" id="CHEBI:15377"/>
        <dbReference type="ChEBI" id="CHEBI:15378"/>
        <dbReference type="ChEBI" id="CHEBI:16708"/>
        <dbReference type="ChEBI" id="CHEBI:17368"/>
        <dbReference type="ChEBI" id="CHEBI:28938"/>
        <dbReference type="EC" id="3.5.4.2"/>
    </reaction>
</comment>
<dbReference type="InterPro" id="IPR006680">
    <property type="entry name" value="Amidohydro-rel"/>
</dbReference>
<dbReference type="Pfam" id="PF01979">
    <property type="entry name" value="Amidohydro_1"/>
    <property type="match status" value="1"/>
</dbReference>
<protein>
    <recommendedName>
        <fullName evidence="3">Adenine deaminase</fullName>
        <shortName evidence="3">Adenase</shortName>
        <shortName evidence="3">Adenine aminase</shortName>
        <ecNumber evidence="3">3.5.4.2</ecNumber>
    </recommendedName>
</protein>
<evidence type="ECO:0000313" key="7">
    <source>
        <dbReference type="Proteomes" id="UP000064893"/>
    </source>
</evidence>
<dbReference type="GO" id="GO:0006146">
    <property type="term" value="P:adenine catabolic process"/>
    <property type="evidence" value="ECO:0007669"/>
    <property type="project" value="InterPro"/>
</dbReference>
<proteinExistence type="inferred from homology"/>
<dbReference type="Pfam" id="PF13382">
    <property type="entry name" value="Adenine_deam_C"/>
    <property type="match status" value="1"/>
</dbReference>
<dbReference type="Proteomes" id="UP000064893">
    <property type="component" value="Chromosome"/>
</dbReference>
<dbReference type="HAMAP" id="MF_01518">
    <property type="entry name" value="Adenine_deamin"/>
    <property type="match status" value="1"/>
</dbReference>
<evidence type="ECO:0000259" key="5">
    <source>
        <dbReference type="Pfam" id="PF13382"/>
    </source>
</evidence>
<dbReference type="OrthoDB" id="9775607at2"/>
<evidence type="ECO:0000256" key="1">
    <source>
        <dbReference type="ARBA" id="ARBA00022801"/>
    </source>
</evidence>
<dbReference type="PANTHER" id="PTHR11113">
    <property type="entry name" value="N-ACETYLGLUCOSAMINE-6-PHOSPHATE DEACETYLASE"/>
    <property type="match status" value="1"/>
</dbReference>
<dbReference type="KEGG" id="blq:L21SP5_02057"/>
<evidence type="ECO:0000256" key="3">
    <source>
        <dbReference type="HAMAP-Rule" id="MF_01518"/>
    </source>
</evidence>
<dbReference type="InterPro" id="IPR032466">
    <property type="entry name" value="Metal_Hydrolase"/>
</dbReference>
<keyword evidence="1 3" id="KW-0378">Hydrolase</keyword>
<name>A0A0S2I082_9BACT</name>
<sequence length="544" mass="59833">MKVRGNFLDFRGSKFFIGELAVQNGKIGSIKRFGEGTDPALPFILPGLIDAHVHIESTMVTPKYFAGHVVKFGTVGVVTDPHEISNVCGVEGFEYMYNEARNTPLGVYFGVPSCVPATPFESSGATFDADTINYIFENYDTVALSEMMNFPGVVNGVPDVMEKLQVARNHEKVIDGHAPALKGTDLKKYIGSGISTDHEAFTYDEAKEKIKSGMMIQIREGSAARNFEALHELISEYPEKVMFCTDDAHPDTLINGHIDRIVKMALDKGHSIFDILKAASFNAVKHYDLPVGSLRINDSADFIIVNNLTDFTVQKTILKGEDVYDLGKNLEIPISQNVVNRFEVDPINAEQLKLPDKNVPVKIIEALDGELITKSFTAKLPVIDNFLQTDTSQDILKIAVVNRYDQIPKVQVGFVKGFNLKNGAFASSIAHDSHNVICVGVNDHDMLMAINTLIAEQGGIGVCADQKMDLIPLPVGGLMANESIENMAVKYNELDQKVKELGSGFHAPFMTLAFMSLLVIPSLKIGDRGLFNVDKFDFVDLYEA</sequence>
<dbReference type="InterPro" id="IPR006679">
    <property type="entry name" value="Adenine_deam"/>
</dbReference>
<evidence type="ECO:0000256" key="2">
    <source>
        <dbReference type="ARBA" id="ARBA00023211"/>
    </source>
</evidence>
<dbReference type="PANTHER" id="PTHR11113:SF2">
    <property type="entry name" value="ADENINE DEAMINASE"/>
    <property type="match status" value="1"/>
</dbReference>
<dbReference type="STRING" id="1307839.L21SP5_02057"/>
<feature type="domain" description="Amidohydrolase-related" evidence="4">
    <location>
        <begin position="43"/>
        <end position="321"/>
    </location>
</feature>
<dbReference type="Gene3D" id="3.20.20.140">
    <property type="entry name" value="Metal-dependent hydrolases"/>
    <property type="match status" value="1"/>
</dbReference>
<comment type="similarity">
    <text evidence="3">Belongs to the metallo-dependent hydrolases superfamily. Adenine deaminase family.</text>
</comment>
<gene>
    <name evidence="6" type="primary">adeC</name>
    <name evidence="3" type="synonym">ade</name>
    <name evidence="6" type="ORF">L21SP5_02057</name>
</gene>
<organism evidence="6 7">
    <name type="scientific">Salinivirga cyanobacteriivorans</name>
    <dbReference type="NCBI Taxonomy" id="1307839"/>
    <lineage>
        <taxon>Bacteria</taxon>
        <taxon>Pseudomonadati</taxon>
        <taxon>Bacteroidota</taxon>
        <taxon>Bacteroidia</taxon>
        <taxon>Bacteroidales</taxon>
        <taxon>Salinivirgaceae</taxon>
        <taxon>Salinivirga</taxon>
    </lineage>
</organism>
<evidence type="ECO:0000259" key="4">
    <source>
        <dbReference type="Pfam" id="PF01979"/>
    </source>
</evidence>
<keyword evidence="7" id="KW-1185">Reference proteome</keyword>
<dbReference type="InterPro" id="IPR026912">
    <property type="entry name" value="Adenine_deam_C"/>
</dbReference>
<dbReference type="PATRIC" id="fig|1307839.3.peg.2171"/>
<dbReference type="SUPFAM" id="SSF51556">
    <property type="entry name" value="Metallo-dependent hydrolases"/>
    <property type="match status" value="1"/>
</dbReference>
<dbReference type="NCBIfam" id="TIGR01178">
    <property type="entry name" value="ade"/>
    <property type="match status" value="1"/>
</dbReference>
<feature type="domain" description="Adenine deaminase C-terminal" evidence="5">
    <location>
        <begin position="371"/>
        <end position="536"/>
    </location>
</feature>
<dbReference type="GO" id="GO:0000034">
    <property type="term" value="F:adenine deaminase activity"/>
    <property type="evidence" value="ECO:0007669"/>
    <property type="project" value="UniProtKB-UniRule"/>
</dbReference>
<keyword evidence="2 3" id="KW-0464">Manganese</keyword>
<comment type="cofactor">
    <cofactor evidence="3">
        <name>Mn(2+)</name>
        <dbReference type="ChEBI" id="CHEBI:29035"/>
    </cofactor>
</comment>
<dbReference type="RefSeq" id="WP_057953128.1">
    <property type="nucleotide sequence ID" value="NZ_CP013118.1"/>
</dbReference>